<dbReference type="InterPro" id="IPR036566">
    <property type="entry name" value="PYNP-like_C_sf"/>
</dbReference>
<dbReference type="Gene3D" id="3.40.1030.10">
    <property type="entry name" value="Nucleoside phosphorylase/phosphoribosyltransferase catalytic domain"/>
    <property type="match status" value="1"/>
</dbReference>
<comment type="similarity">
    <text evidence="3">Belongs to the thymidine/pyrimidine-nucleoside phosphorylase family. Type 2 subfamily.</text>
</comment>
<dbReference type="InterPro" id="IPR035902">
    <property type="entry name" value="Nuc_phospho_transferase"/>
</dbReference>
<organism evidence="5 6">
    <name type="scientific">Pseudomaricurvus hydrocarbonicus</name>
    <dbReference type="NCBI Taxonomy" id="1470433"/>
    <lineage>
        <taxon>Bacteria</taxon>
        <taxon>Pseudomonadati</taxon>
        <taxon>Pseudomonadota</taxon>
        <taxon>Gammaproteobacteria</taxon>
        <taxon>Cellvibrionales</taxon>
        <taxon>Cellvibrionaceae</taxon>
        <taxon>Pseudomaricurvus</taxon>
    </lineage>
</organism>
<dbReference type="InterPro" id="IPR000053">
    <property type="entry name" value="Thymidine/pyrmidine_PPase"/>
</dbReference>
<dbReference type="PANTHER" id="PTHR10515:SF0">
    <property type="entry name" value="THYMIDINE PHOSPHORYLASE"/>
    <property type="match status" value="1"/>
</dbReference>
<dbReference type="GO" id="GO:0005829">
    <property type="term" value="C:cytosol"/>
    <property type="evidence" value="ECO:0007669"/>
    <property type="project" value="TreeGrafter"/>
</dbReference>
<dbReference type="InterPro" id="IPR013466">
    <property type="entry name" value="Thymidine/AMP_Pase"/>
</dbReference>
<dbReference type="GO" id="GO:0006206">
    <property type="term" value="P:pyrimidine nucleobase metabolic process"/>
    <property type="evidence" value="ECO:0007669"/>
    <property type="project" value="InterPro"/>
</dbReference>
<proteinExistence type="inferred from homology"/>
<evidence type="ECO:0000256" key="3">
    <source>
        <dbReference type="HAMAP-Rule" id="MF_00703"/>
    </source>
</evidence>
<comment type="catalytic activity">
    <reaction evidence="3">
        <text>thymidine + phosphate = 2-deoxy-alpha-D-ribose 1-phosphate + thymine</text>
        <dbReference type="Rhea" id="RHEA:16037"/>
        <dbReference type="ChEBI" id="CHEBI:17748"/>
        <dbReference type="ChEBI" id="CHEBI:17821"/>
        <dbReference type="ChEBI" id="CHEBI:43474"/>
        <dbReference type="ChEBI" id="CHEBI:57259"/>
        <dbReference type="EC" id="2.4.2.4"/>
    </reaction>
</comment>
<dbReference type="EC" id="2.4.2.4" evidence="3"/>
<dbReference type="InterPro" id="IPR028579">
    <property type="entry name" value="Thym_Pase_Put"/>
</dbReference>
<dbReference type="PROSITE" id="PS00647">
    <property type="entry name" value="THYMID_PHOSPHORYLASE"/>
    <property type="match status" value="1"/>
</dbReference>
<dbReference type="InterPro" id="IPR013102">
    <property type="entry name" value="PYNP_C"/>
</dbReference>
<dbReference type="GO" id="GO:0006213">
    <property type="term" value="P:pyrimidine nucleoside metabolic process"/>
    <property type="evidence" value="ECO:0007669"/>
    <property type="project" value="InterPro"/>
</dbReference>
<dbReference type="Pfam" id="PF07831">
    <property type="entry name" value="PYNP_C"/>
    <property type="match status" value="1"/>
</dbReference>
<dbReference type="SUPFAM" id="SSF54680">
    <property type="entry name" value="Pyrimidine nucleoside phosphorylase C-terminal domain"/>
    <property type="match status" value="1"/>
</dbReference>
<dbReference type="NCBIfam" id="TIGR02645">
    <property type="entry name" value="ARCH_P_rylase"/>
    <property type="match status" value="1"/>
</dbReference>
<dbReference type="SUPFAM" id="SSF47648">
    <property type="entry name" value="Nucleoside phosphorylase/phosphoribosyltransferase N-terminal domain"/>
    <property type="match status" value="1"/>
</dbReference>
<keyword evidence="1 3" id="KW-0328">Glycosyltransferase</keyword>
<keyword evidence="2 3" id="KW-0808">Transferase</keyword>
<dbReference type="GO" id="GO:0009032">
    <property type="term" value="F:thymidine phosphorylase activity"/>
    <property type="evidence" value="ECO:0007669"/>
    <property type="project" value="UniProtKB-UniRule"/>
</dbReference>
<dbReference type="InterPro" id="IPR017872">
    <property type="entry name" value="Pyrmidine_PPase_CS"/>
</dbReference>
<reference evidence="5" key="1">
    <citation type="submission" date="2020-03" db="EMBL/GenBank/DDBJ databases">
        <authorList>
            <person name="Guo F."/>
        </authorList>
    </citation>
    <scope>NUCLEOTIDE SEQUENCE</scope>
    <source>
        <strain evidence="5">JCM 30134</strain>
    </source>
</reference>
<dbReference type="EMBL" id="JAAONZ010000005">
    <property type="protein sequence ID" value="NHO65760.1"/>
    <property type="molecule type" value="Genomic_DNA"/>
</dbReference>
<comment type="caution">
    <text evidence="5">The sequence shown here is derived from an EMBL/GenBank/DDBJ whole genome shotgun (WGS) entry which is preliminary data.</text>
</comment>
<evidence type="ECO:0000259" key="4">
    <source>
        <dbReference type="SMART" id="SM00941"/>
    </source>
</evidence>
<dbReference type="AlphaFoldDB" id="A0A9E5JWE4"/>
<dbReference type="SUPFAM" id="SSF52418">
    <property type="entry name" value="Nucleoside phosphorylase/phosphoribosyltransferase catalytic domain"/>
    <property type="match status" value="1"/>
</dbReference>
<dbReference type="Proteomes" id="UP000787472">
    <property type="component" value="Unassembled WGS sequence"/>
</dbReference>
<gene>
    <name evidence="5" type="ORF">G8770_09425</name>
</gene>
<evidence type="ECO:0000313" key="6">
    <source>
        <dbReference type="Proteomes" id="UP000787472"/>
    </source>
</evidence>
<name>A0A9E5JWE4_9GAMM</name>
<evidence type="ECO:0000256" key="1">
    <source>
        <dbReference type="ARBA" id="ARBA00022676"/>
    </source>
</evidence>
<dbReference type="NCBIfam" id="NF003338">
    <property type="entry name" value="PRK04350.1"/>
    <property type="match status" value="1"/>
</dbReference>
<dbReference type="Gene3D" id="3.90.1170.30">
    <property type="entry name" value="Pyrimidine nucleoside phosphorylase-like, C-terminal domain"/>
    <property type="match status" value="1"/>
</dbReference>
<dbReference type="RefSeq" id="WP_167185272.1">
    <property type="nucleotide sequence ID" value="NZ_JAAONZ010000005.1"/>
</dbReference>
<dbReference type="Gene3D" id="1.20.970.50">
    <property type="match status" value="1"/>
</dbReference>
<feature type="domain" description="Pyrimidine nucleoside phosphorylase C-terminal" evidence="4">
    <location>
        <begin position="433"/>
        <end position="500"/>
    </location>
</feature>
<evidence type="ECO:0000313" key="5">
    <source>
        <dbReference type="EMBL" id="NHO65760.1"/>
    </source>
</evidence>
<keyword evidence="6" id="KW-1185">Reference proteome</keyword>
<accession>A0A9E5JWE4</accession>
<dbReference type="Pfam" id="PF02885">
    <property type="entry name" value="Glycos_trans_3N"/>
    <property type="match status" value="1"/>
</dbReference>
<sequence length="506" mass="54826">MAEPNSLTAVEMGIDTHQEPVVFLRADSNICRSEGFKANTRIQVQWQDHSIIATLNVVTKAVLPLGKIGFSQIAWRRMGLSGEEQVTICHAPILHSMSAVRKKIYGHELTEQEINDIISDISTHRYSDMQIASFISACAGDRLNIAEITALTRAMVKSGKRLQWHQYTYLYDKHCIGGIPGNRTTPILVAICSAAGLTMPKTSSRAITSPSGTADTMEVLTTVRMSLAEMQETVRHANACLAWGGAINLSPADDLLIHIEHALDLDGEGQLVASVLSKKIAAGSTHALIDIPVGPTAKVRTQHQARHLINMFCKVAAALDLKVRCIITSGEQAIGNGIGPAQEARDILAVLQNHEDAPSDLRERAVFLSAQLMALARNHPHDDVSAYEVQARNILTSGQAWEQFQRICEAQGGLKTIPEARYQLPLCTDHSGTLLAMDNRRLARLAKLAGAPGSPSAGVRLHAKIGTALGEGQPLVTLYANSQGELSYAASYFDNNRDLFMIGEAP</sequence>
<dbReference type="InterPro" id="IPR036320">
    <property type="entry name" value="Glycosyl_Trfase_fam3_N_dom_sf"/>
</dbReference>
<dbReference type="InterPro" id="IPR017459">
    <property type="entry name" value="Glycosyl_Trfase_fam3_N_dom"/>
</dbReference>
<dbReference type="HAMAP" id="MF_00703">
    <property type="entry name" value="Thymid_phosp_2"/>
    <property type="match status" value="1"/>
</dbReference>
<dbReference type="GO" id="GO:0004645">
    <property type="term" value="F:1,4-alpha-oligoglucan phosphorylase activity"/>
    <property type="evidence" value="ECO:0007669"/>
    <property type="project" value="InterPro"/>
</dbReference>
<dbReference type="SMART" id="SM00941">
    <property type="entry name" value="PYNP_C"/>
    <property type="match status" value="1"/>
</dbReference>
<dbReference type="PANTHER" id="PTHR10515">
    <property type="entry name" value="THYMIDINE PHOSPHORYLASE"/>
    <property type="match status" value="1"/>
</dbReference>
<evidence type="ECO:0000256" key="2">
    <source>
        <dbReference type="ARBA" id="ARBA00022679"/>
    </source>
</evidence>
<protein>
    <recommendedName>
        <fullName evidence="3">Putative thymidine phosphorylase</fullName>
        <ecNumber evidence="3">2.4.2.4</ecNumber>
    </recommendedName>
    <alternativeName>
        <fullName evidence="3">TdRPase</fullName>
    </alternativeName>
</protein>